<feature type="compositionally biased region" description="Polar residues" evidence="5">
    <location>
        <begin position="141"/>
        <end position="158"/>
    </location>
</feature>
<feature type="domain" description="PHD-type" evidence="6">
    <location>
        <begin position="817"/>
        <end position="865"/>
    </location>
</feature>
<evidence type="ECO:0000256" key="2">
    <source>
        <dbReference type="ARBA" id="ARBA00022771"/>
    </source>
</evidence>
<dbReference type="InterPro" id="IPR011011">
    <property type="entry name" value="Znf_FYVE_PHD"/>
</dbReference>
<dbReference type="InterPro" id="IPR019786">
    <property type="entry name" value="Zinc_finger_PHD-type_CS"/>
</dbReference>
<dbReference type="Pfam" id="PF00628">
    <property type="entry name" value="PHD"/>
    <property type="match status" value="1"/>
</dbReference>
<feature type="compositionally biased region" description="Polar residues" evidence="5">
    <location>
        <begin position="611"/>
        <end position="637"/>
    </location>
</feature>
<keyword evidence="1" id="KW-0479">Metal-binding</keyword>
<feature type="compositionally biased region" description="Polar residues" evidence="5">
    <location>
        <begin position="576"/>
        <end position="589"/>
    </location>
</feature>
<dbReference type="EMBL" id="JAKJXP020000076">
    <property type="protein sequence ID" value="KAK7749233.1"/>
    <property type="molecule type" value="Genomic_DNA"/>
</dbReference>
<dbReference type="InterPro" id="IPR013083">
    <property type="entry name" value="Znf_RING/FYVE/PHD"/>
</dbReference>
<feature type="compositionally biased region" description="Basic residues" evidence="5">
    <location>
        <begin position="526"/>
        <end position="535"/>
    </location>
</feature>
<dbReference type="PROSITE" id="PS01359">
    <property type="entry name" value="ZF_PHD_1"/>
    <property type="match status" value="1"/>
</dbReference>
<feature type="region of interest" description="Disordered" evidence="5">
    <location>
        <begin position="570"/>
        <end position="650"/>
    </location>
</feature>
<evidence type="ECO:0000256" key="1">
    <source>
        <dbReference type="ARBA" id="ARBA00022723"/>
    </source>
</evidence>
<keyword evidence="2 4" id="KW-0863">Zinc-finger</keyword>
<dbReference type="GO" id="GO:0032221">
    <property type="term" value="C:Rpd3S complex"/>
    <property type="evidence" value="ECO:0007669"/>
    <property type="project" value="TreeGrafter"/>
</dbReference>
<reference evidence="7 8" key="1">
    <citation type="submission" date="2024-02" db="EMBL/GenBank/DDBJ databases">
        <title>De novo assembly and annotation of 12 fungi associated with fruit tree decline syndrome in Ontario, Canada.</title>
        <authorList>
            <person name="Sulman M."/>
            <person name="Ellouze W."/>
            <person name="Ilyukhin E."/>
        </authorList>
    </citation>
    <scope>NUCLEOTIDE SEQUENCE [LARGE SCALE GENOMIC DNA]</scope>
    <source>
        <strain evidence="7 8">M11/M66-122</strain>
    </source>
</reference>
<feature type="region of interest" description="Disordered" evidence="5">
    <location>
        <begin position="705"/>
        <end position="815"/>
    </location>
</feature>
<sequence>MQRWLEPPVQNKASYQEAGLMKAGVVENMAPLGTLPKAAIAKKSAMHGGDHAHGGATPVVKKIVLKKPKPTTELAAAPIAIADDINTPPPLVPGVSPDVEDPEVMILSPSSRPYLLPVVDDGEDDDYVPKKSSSKPPRLSFGSNSTSQPQSLQNTNIAGVNAASTRRQSSRRKSARPSPPPPAAASSPIPTAASASTPASPTRPHPAPSTTPSRFYEEQLEVDKIIEQAVEHALEHSRYPTAYALRNLYDEKATDPSFIRMIRDVHHQRADPATLREFGRLISEKKKFGKKHNYAFEYFVPDEIPIPKPRPAPFAALVTMDLSVFKEVAPDADGRATKKIKVEKPSDTPTRPFAPVISNRPDARIGADAMSMNSRLALRPEATPRASTASTPSFISTAQPTAATIAAPVVPAVQTPAARTPLVQTPTIHTPTAQVPTTQVSTTHIPTIQAPAVKASAVQASAAQAPAVQTPAVQAPAVQAPVAQAPPVEAPAAKNLAREISSIFSAAPVMKPTTTSSRPNGTKNTKSPRGKKKRTGSVSSISSLSSVPDDVPEDFEEFMDQVDDDLAVSRPRSAEGNDTPNPAGSTQPISAPQKKSAAKKKNASPKPATHPATTQNTPAAVTTNGTSHHQGSRQTPASLKFPSKFGDLDNASKNWASIKSEKRTENRRLTTTTSADSFVRDGLVLNEPPEQDVLPAVAAPPPAVIATPAELPPRPVRTPALSSRAARAAKRNHDEMDDSISPTAASFQSRLEPSSSRRNSRAATPSNLHSAKKPRGGLRVKTSPMKKKGTSAGIPRGGGERPSPAANGAQTNQDDNDDSCYTCGGNGELVCCDGCTYSFHFLCIDPPMSEGHMPDEWYCNECLQRFCPPIGERQGAFSELLAVLERKNPRSFRLPEDVRDHFEGVKTGPEGEYEDSAPVVKPNKSKKGYEESFDFFRVKNPDGTPALCHPCHKAAADDRPLIPCSIPGCGLNWHLECLDPPLAVPPPPRTWRCPAHVDDLLRTLPGILAPAHKYRKVKHAPIIEQIYSRGMANNGWIEIEEDSDDDDYDAWRHEKSYGRVFRVPEKGVKLDFLSRVHENRSKTQARIATPKPALAVAPSARTVADQQAALILAQLSQSGTNGVNQLVDALISEASPTMVSMMATGDAERIANGNLASADVTSLNAMLAQVDSLKNAITKVLASKAHPATPGAHPATPAETPEKTSAASDLLSGDDATLDLSRSANAHSAAAQGQVGDKSAGAGEDSSMQVD</sequence>
<dbReference type="CDD" id="cd15535">
    <property type="entry name" value="PHD1_Rco1"/>
    <property type="match status" value="1"/>
</dbReference>
<feature type="region of interest" description="Disordered" evidence="5">
    <location>
        <begin position="1185"/>
        <end position="1251"/>
    </location>
</feature>
<evidence type="ECO:0000256" key="4">
    <source>
        <dbReference type="PROSITE-ProRule" id="PRU00146"/>
    </source>
</evidence>
<evidence type="ECO:0000256" key="3">
    <source>
        <dbReference type="ARBA" id="ARBA00022833"/>
    </source>
</evidence>
<evidence type="ECO:0000256" key="5">
    <source>
        <dbReference type="SAM" id="MobiDB-lite"/>
    </source>
</evidence>
<dbReference type="InterPro" id="IPR019787">
    <property type="entry name" value="Znf_PHD-finger"/>
</dbReference>
<dbReference type="Proteomes" id="UP001320420">
    <property type="component" value="Unassembled WGS sequence"/>
</dbReference>
<dbReference type="GO" id="GO:0008270">
    <property type="term" value="F:zinc ion binding"/>
    <property type="evidence" value="ECO:0007669"/>
    <property type="project" value="UniProtKB-KW"/>
</dbReference>
<evidence type="ECO:0000313" key="7">
    <source>
        <dbReference type="EMBL" id="KAK7749233.1"/>
    </source>
</evidence>
<keyword evidence="3" id="KW-0862">Zinc</keyword>
<feature type="compositionally biased region" description="Low complexity" evidence="5">
    <location>
        <begin position="537"/>
        <end position="547"/>
    </location>
</feature>
<protein>
    <recommendedName>
        <fullName evidence="6">PHD-type domain-containing protein</fullName>
    </recommendedName>
</protein>
<dbReference type="SMART" id="SM00249">
    <property type="entry name" value="PHD"/>
    <property type="match status" value="2"/>
</dbReference>
<organism evidence="7 8">
    <name type="scientific">Diatrype stigma</name>
    <dbReference type="NCBI Taxonomy" id="117547"/>
    <lineage>
        <taxon>Eukaryota</taxon>
        <taxon>Fungi</taxon>
        <taxon>Dikarya</taxon>
        <taxon>Ascomycota</taxon>
        <taxon>Pezizomycotina</taxon>
        <taxon>Sordariomycetes</taxon>
        <taxon>Xylariomycetidae</taxon>
        <taxon>Xylariales</taxon>
        <taxon>Diatrypaceae</taxon>
        <taxon>Diatrype</taxon>
    </lineage>
</organism>
<feature type="compositionally biased region" description="Polar residues" evidence="5">
    <location>
        <begin position="512"/>
        <end position="525"/>
    </location>
</feature>
<feature type="region of interest" description="Disordered" evidence="5">
    <location>
        <begin position="113"/>
        <end position="212"/>
    </location>
</feature>
<dbReference type="GO" id="GO:0006357">
    <property type="term" value="P:regulation of transcription by RNA polymerase II"/>
    <property type="evidence" value="ECO:0007669"/>
    <property type="project" value="TreeGrafter"/>
</dbReference>
<feature type="compositionally biased region" description="Low complexity" evidence="5">
    <location>
        <begin position="184"/>
        <end position="200"/>
    </location>
</feature>
<feature type="region of interest" description="Disordered" evidence="5">
    <location>
        <begin position="904"/>
        <end position="924"/>
    </location>
</feature>
<name>A0AAN9UKL3_9PEZI</name>
<feature type="compositionally biased region" description="Low complexity" evidence="5">
    <location>
        <begin position="1185"/>
        <end position="1207"/>
    </location>
</feature>
<comment type="caution">
    <text evidence="7">The sequence shown here is derived from an EMBL/GenBank/DDBJ whole genome shotgun (WGS) entry which is preliminary data.</text>
</comment>
<dbReference type="InterPro" id="IPR001965">
    <property type="entry name" value="Znf_PHD"/>
</dbReference>
<accession>A0AAN9UKL3</accession>
<feature type="compositionally biased region" description="Basic residues" evidence="5">
    <location>
        <begin position="770"/>
        <end position="789"/>
    </location>
</feature>
<keyword evidence="8" id="KW-1185">Reference proteome</keyword>
<proteinExistence type="predicted"/>
<evidence type="ECO:0000259" key="6">
    <source>
        <dbReference type="PROSITE" id="PS50016"/>
    </source>
</evidence>
<gene>
    <name evidence="7" type="ORF">SLS62_008312</name>
</gene>
<evidence type="ECO:0000313" key="8">
    <source>
        <dbReference type="Proteomes" id="UP001320420"/>
    </source>
</evidence>
<dbReference type="PROSITE" id="PS50016">
    <property type="entry name" value="ZF_PHD_2"/>
    <property type="match status" value="1"/>
</dbReference>
<feature type="compositionally biased region" description="Polar residues" evidence="5">
    <location>
        <begin position="740"/>
        <end position="769"/>
    </location>
</feature>
<dbReference type="InterPro" id="IPR052819">
    <property type="entry name" value="Chromatin_regulatory_protein"/>
</dbReference>
<dbReference type="PANTHER" id="PTHR47636:SF1">
    <property type="entry name" value="TRANSCRIPTIONAL REGULATORY PROTEIN RCO1"/>
    <property type="match status" value="1"/>
</dbReference>
<dbReference type="PANTHER" id="PTHR47636">
    <property type="entry name" value="TRANSCRIPTIONAL REGULATORY PROTEIN RCO1"/>
    <property type="match status" value="1"/>
</dbReference>
<dbReference type="SUPFAM" id="SSF57903">
    <property type="entry name" value="FYVE/PHD zinc finger"/>
    <property type="match status" value="2"/>
</dbReference>
<dbReference type="Gene3D" id="3.30.40.10">
    <property type="entry name" value="Zinc/RING finger domain, C3HC4 (zinc finger)"/>
    <property type="match status" value="2"/>
</dbReference>
<dbReference type="AlphaFoldDB" id="A0AAN9UKL3"/>
<feature type="region of interest" description="Disordered" evidence="5">
    <location>
        <begin position="507"/>
        <end position="551"/>
    </location>
</feature>